<dbReference type="KEGG" id="abac:LuPra_03739"/>
<dbReference type="InterPro" id="IPR041916">
    <property type="entry name" value="Anti_sigma_zinc_sf"/>
</dbReference>
<dbReference type="AlphaFoldDB" id="A0A143PQ61"/>
<dbReference type="OrthoDB" id="116459at2"/>
<evidence type="ECO:0000256" key="1">
    <source>
        <dbReference type="SAM" id="Phobius"/>
    </source>
</evidence>
<dbReference type="RefSeq" id="WP_110172142.1">
    <property type="nucleotide sequence ID" value="NZ_CP015136.1"/>
</dbReference>
<keyword evidence="1" id="KW-1133">Transmembrane helix</keyword>
<protein>
    <submittedName>
        <fullName evidence="3">Putative transmembrane transcriptional regulator (Anti-sigma factor)</fullName>
    </submittedName>
</protein>
<reference evidence="3 4" key="1">
    <citation type="journal article" date="2016" name="Genome Announc.">
        <title>First Complete Genome Sequence of a Subdivision 6 Acidobacterium Strain.</title>
        <authorList>
            <person name="Huang S."/>
            <person name="Vieira S."/>
            <person name="Bunk B."/>
            <person name="Riedel T."/>
            <person name="Sproer C."/>
            <person name="Overmann J."/>
        </authorList>
    </citation>
    <scope>NUCLEOTIDE SEQUENCE [LARGE SCALE GENOMIC DNA]</scope>
    <source>
        <strain evidence="4">DSM 100886 HEG_-6_39</strain>
    </source>
</reference>
<dbReference type="InterPro" id="IPR027383">
    <property type="entry name" value="Znf_put"/>
</dbReference>
<dbReference type="Gene3D" id="1.10.10.1320">
    <property type="entry name" value="Anti-sigma factor, zinc-finger domain"/>
    <property type="match status" value="1"/>
</dbReference>
<evidence type="ECO:0000259" key="2">
    <source>
        <dbReference type="Pfam" id="PF13490"/>
    </source>
</evidence>
<evidence type="ECO:0000313" key="4">
    <source>
        <dbReference type="Proteomes" id="UP000076079"/>
    </source>
</evidence>
<gene>
    <name evidence="3" type="ORF">LuPra_03739</name>
</gene>
<accession>A0A143PQ61</accession>
<dbReference type="EMBL" id="CP015136">
    <property type="protein sequence ID" value="AMY10506.1"/>
    <property type="molecule type" value="Genomic_DNA"/>
</dbReference>
<evidence type="ECO:0000313" key="3">
    <source>
        <dbReference type="EMBL" id="AMY10506.1"/>
    </source>
</evidence>
<dbReference type="Pfam" id="PF13490">
    <property type="entry name" value="zf-HC2"/>
    <property type="match status" value="1"/>
</dbReference>
<reference evidence="4" key="2">
    <citation type="submission" date="2016-04" db="EMBL/GenBank/DDBJ databases">
        <title>First Complete Genome Sequence of a Subdivision 6 Acidobacterium.</title>
        <authorList>
            <person name="Huang S."/>
            <person name="Vieira S."/>
            <person name="Bunk B."/>
            <person name="Riedel T."/>
            <person name="Sproeer C."/>
            <person name="Overmann J."/>
        </authorList>
    </citation>
    <scope>NUCLEOTIDE SEQUENCE [LARGE SCALE GENOMIC DNA]</scope>
    <source>
        <strain evidence="4">DSM 100886 HEG_-6_39</strain>
    </source>
</reference>
<dbReference type="STRING" id="1855912.LuPra_03739"/>
<feature type="transmembrane region" description="Helical" evidence="1">
    <location>
        <begin position="103"/>
        <end position="128"/>
    </location>
</feature>
<proteinExistence type="predicted"/>
<keyword evidence="1 3" id="KW-0812">Transmembrane</keyword>
<dbReference type="Proteomes" id="UP000076079">
    <property type="component" value="Chromosome"/>
</dbReference>
<keyword evidence="1" id="KW-0472">Membrane</keyword>
<sequence>MTSLDSCTTIKEQLSAFRDGELPVAENLDVTQHLNHCASCRRALDELDQLGQLLRHQAAVVSAAVGDEPVAHGLAGAVVSRVLAEQEQSWPVRVRDAFDDMHLVWAGLCATAAVVVCAGLAAGIVLLAPAAERADSLRAMVTTMAMAGTDLEPLPLAPGMQAPRVSAEAVMPLMLASDLTLATDQDVELAISGVVTREGRIEQTQQLEGTPNLRLVQSLEDAARFHPASRAGSPVAVSLVWLVSHTTVRPPIIKPQSAHRVASDIST</sequence>
<organism evidence="3 4">
    <name type="scientific">Luteitalea pratensis</name>
    <dbReference type="NCBI Taxonomy" id="1855912"/>
    <lineage>
        <taxon>Bacteria</taxon>
        <taxon>Pseudomonadati</taxon>
        <taxon>Acidobacteriota</taxon>
        <taxon>Vicinamibacteria</taxon>
        <taxon>Vicinamibacterales</taxon>
        <taxon>Vicinamibacteraceae</taxon>
        <taxon>Luteitalea</taxon>
    </lineage>
</organism>
<feature type="domain" description="Putative zinc-finger" evidence="2">
    <location>
        <begin position="7"/>
        <end position="41"/>
    </location>
</feature>
<name>A0A143PQ61_LUTPR</name>
<keyword evidence="4" id="KW-1185">Reference proteome</keyword>